<evidence type="ECO:0000313" key="5">
    <source>
        <dbReference type="Proteomes" id="UP000288351"/>
    </source>
</evidence>
<sequence>MTDVSYVYGVARDRDGCLDEVVAEVPGVADAEVHLVRSERRTDVVVAASAVPAVDFNETALRTHLEDLQWLEAVARAHHRVIEALAARTTVMPLRLATVYLDDDRVRAMLDERLAAFDRRLADLDGLVEWGVKIYVDVTEAEDAPSEPLAGSGREYLRRRRAVRHAHEDVYRAVEEVAARVDSAARGHAVDRAQHRAQQGQLLTGPGENVVNDAYLVPADHAEAFRCEVEGSARGHTGIRIDVTGPWAPYSFAAPPETEPTSRNGGP</sequence>
<dbReference type="Pfam" id="PF06386">
    <property type="entry name" value="GvpL_GvpF"/>
    <property type="match status" value="1"/>
</dbReference>
<reference evidence="4 5" key="1">
    <citation type="journal article" date="2019" name="Microbiol. Resour. Announc.">
        <title>Draft Genome Sequence of the Most Traditional epsilon-Poly-l-Lysine Producer, Streptomyces albulus NBRC14147.</title>
        <authorList>
            <person name="Yamanaka K."/>
            <person name="Hamano Y."/>
        </authorList>
    </citation>
    <scope>NUCLEOTIDE SEQUENCE [LARGE SCALE GENOMIC DNA]</scope>
    <source>
        <strain evidence="4 5">NBRC 14147</strain>
    </source>
</reference>
<gene>
    <name evidence="4" type="ORF">SALB_01075</name>
</gene>
<proteinExistence type="inferred from homology"/>
<comment type="similarity">
    <text evidence="3">Belongs to the gas vesicle GvpF/GvpL family.</text>
</comment>
<evidence type="ECO:0000256" key="1">
    <source>
        <dbReference type="ARBA" id="ARBA00022987"/>
    </source>
</evidence>
<evidence type="ECO:0000256" key="3">
    <source>
        <dbReference type="ARBA" id="ARBA00035643"/>
    </source>
</evidence>
<accession>A0A059VN72</accession>
<dbReference type="RefSeq" id="WP_016570869.1">
    <property type="nucleotide sequence ID" value="NZ_BHXC01000006.1"/>
</dbReference>
<comment type="subcellular location">
    <subcellularLocation>
        <location evidence="2">Gas vesicle</location>
    </subcellularLocation>
</comment>
<dbReference type="Proteomes" id="UP000288351">
    <property type="component" value="Unassembled WGS sequence"/>
</dbReference>
<evidence type="ECO:0000256" key="2">
    <source>
        <dbReference type="ARBA" id="ARBA00035108"/>
    </source>
</evidence>
<dbReference type="InterPro" id="IPR009430">
    <property type="entry name" value="GvpL/GvpF"/>
</dbReference>
<dbReference type="GO" id="GO:0031412">
    <property type="term" value="P:gas vesicle organization"/>
    <property type="evidence" value="ECO:0007669"/>
    <property type="project" value="InterPro"/>
</dbReference>
<dbReference type="STRING" id="68570.DC74_271"/>
<name>A0A059VN72_STRNR</name>
<evidence type="ECO:0000313" key="4">
    <source>
        <dbReference type="EMBL" id="GCB88405.1"/>
    </source>
</evidence>
<dbReference type="EMBL" id="BHXC01000006">
    <property type="protein sequence ID" value="GCB88405.1"/>
    <property type="molecule type" value="Genomic_DNA"/>
</dbReference>
<dbReference type="PANTHER" id="PTHR36852">
    <property type="entry name" value="PROTEIN GVPL 2"/>
    <property type="match status" value="1"/>
</dbReference>
<organism evidence="4 5">
    <name type="scientific">Streptomyces noursei</name>
    <name type="common">Streptomyces albulus</name>
    <dbReference type="NCBI Taxonomy" id="1971"/>
    <lineage>
        <taxon>Bacteria</taxon>
        <taxon>Bacillati</taxon>
        <taxon>Actinomycetota</taxon>
        <taxon>Actinomycetes</taxon>
        <taxon>Kitasatosporales</taxon>
        <taxon>Streptomycetaceae</taxon>
        <taxon>Streptomyces</taxon>
    </lineage>
</organism>
<protein>
    <submittedName>
        <fullName evidence="4">Gas vesicle protein</fullName>
    </submittedName>
</protein>
<dbReference type="eggNOG" id="ENOG5032HDC">
    <property type="taxonomic scope" value="Bacteria"/>
</dbReference>
<comment type="caution">
    <text evidence="4">The sequence shown here is derived from an EMBL/GenBank/DDBJ whole genome shotgun (WGS) entry which is preliminary data.</text>
</comment>
<keyword evidence="1" id="KW-0304">Gas vesicle</keyword>
<dbReference type="AlphaFoldDB" id="A0A059VN72"/>
<dbReference type="PANTHER" id="PTHR36852:SF1">
    <property type="entry name" value="PROTEIN GVPL 2"/>
    <property type="match status" value="1"/>
</dbReference>
<dbReference type="GO" id="GO:0031411">
    <property type="term" value="C:gas vesicle"/>
    <property type="evidence" value="ECO:0007669"/>
    <property type="project" value="UniProtKB-SubCell"/>
</dbReference>